<dbReference type="SUPFAM" id="SSF51430">
    <property type="entry name" value="NAD(P)-linked oxidoreductase"/>
    <property type="match status" value="1"/>
</dbReference>
<reference evidence="1 2" key="1">
    <citation type="journal article" date="2024" name="Commun. Biol.">
        <title>Comparative genomic analysis of thermophilic fungi reveals convergent evolutionary adaptations and gene losses.</title>
        <authorList>
            <person name="Steindorff A.S."/>
            <person name="Aguilar-Pontes M.V."/>
            <person name="Robinson A.J."/>
            <person name="Andreopoulos B."/>
            <person name="LaButti K."/>
            <person name="Kuo A."/>
            <person name="Mondo S."/>
            <person name="Riley R."/>
            <person name="Otillar R."/>
            <person name="Haridas S."/>
            <person name="Lipzen A."/>
            <person name="Grimwood J."/>
            <person name="Schmutz J."/>
            <person name="Clum A."/>
            <person name="Reid I.D."/>
            <person name="Moisan M.C."/>
            <person name="Butler G."/>
            <person name="Nguyen T.T.M."/>
            <person name="Dewar K."/>
            <person name="Conant G."/>
            <person name="Drula E."/>
            <person name="Henrissat B."/>
            <person name="Hansel C."/>
            <person name="Singer S."/>
            <person name="Hutchinson M.I."/>
            <person name="de Vries R.P."/>
            <person name="Natvig D.O."/>
            <person name="Powell A.J."/>
            <person name="Tsang A."/>
            <person name="Grigoriev I.V."/>
        </authorList>
    </citation>
    <scope>NUCLEOTIDE SEQUENCE [LARGE SCALE GENOMIC DNA]</scope>
    <source>
        <strain evidence="1 2">ATCC 24622</strain>
    </source>
</reference>
<gene>
    <name evidence="1" type="ORF">VTK73DRAFT_9426</name>
</gene>
<dbReference type="InterPro" id="IPR036812">
    <property type="entry name" value="NAD(P)_OxRdtase_dom_sf"/>
</dbReference>
<sequence>MAWPEPRKTGMLYRRLGNSGLHVSVLGLGGWLTFGGHVDNGTPRATCPNDLAHVRTEGDPLTRVQTGPSLA</sequence>
<dbReference type="Gene3D" id="3.20.20.100">
    <property type="entry name" value="NADP-dependent oxidoreductase domain"/>
    <property type="match status" value="1"/>
</dbReference>
<evidence type="ECO:0000313" key="2">
    <source>
        <dbReference type="Proteomes" id="UP001586593"/>
    </source>
</evidence>
<keyword evidence="2" id="KW-1185">Reference proteome</keyword>
<protein>
    <recommendedName>
        <fullName evidence="3">Aldo/keto reductase</fullName>
    </recommendedName>
</protein>
<organism evidence="1 2">
    <name type="scientific">Phialemonium thermophilum</name>
    <dbReference type="NCBI Taxonomy" id="223376"/>
    <lineage>
        <taxon>Eukaryota</taxon>
        <taxon>Fungi</taxon>
        <taxon>Dikarya</taxon>
        <taxon>Ascomycota</taxon>
        <taxon>Pezizomycotina</taxon>
        <taxon>Sordariomycetes</taxon>
        <taxon>Sordariomycetidae</taxon>
        <taxon>Cephalothecales</taxon>
        <taxon>Cephalothecaceae</taxon>
        <taxon>Phialemonium</taxon>
    </lineage>
</organism>
<evidence type="ECO:0008006" key="3">
    <source>
        <dbReference type="Google" id="ProtNLM"/>
    </source>
</evidence>
<proteinExistence type="predicted"/>
<dbReference type="Proteomes" id="UP001586593">
    <property type="component" value="Unassembled WGS sequence"/>
</dbReference>
<comment type="caution">
    <text evidence="1">The sequence shown here is derived from an EMBL/GenBank/DDBJ whole genome shotgun (WGS) entry which is preliminary data.</text>
</comment>
<dbReference type="EMBL" id="JAZHXJ010000786">
    <property type="protein sequence ID" value="KAL1851397.1"/>
    <property type="molecule type" value="Genomic_DNA"/>
</dbReference>
<name>A0ABR3W2C3_9PEZI</name>
<evidence type="ECO:0000313" key="1">
    <source>
        <dbReference type="EMBL" id="KAL1851397.1"/>
    </source>
</evidence>
<accession>A0ABR3W2C3</accession>